<gene>
    <name evidence="2" type="ORF">BFS30_23485</name>
</gene>
<dbReference type="Pfam" id="PF10861">
    <property type="entry name" value="DUF2784"/>
    <property type="match status" value="1"/>
</dbReference>
<evidence type="ECO:0008006" key="4">
    <source>
        <dbReference type="Google" id="ProtNLM"/>
    </source>
</evidence>
<keyword evidence="1" id="KW-0812">Transmembrane</keyword>
<organism evidence="2 3">
    <name type="scientific">Pedobacter steynii</name>
    <dbReference type="NCBI Taxonomy" id="430522"/>
    <lineage>
        <taxon>Bacteria</taxon>
        <taxon>Pseudomonadati</taxon>
        <taxon>Bacteroidota</taxon>
        <taxon>Sphingobacteriia</taxon>
        <taxon>Sphingobacteriales</taxon>
        <taxon>Sphingobacteriaceae</taxon>
        <taxon>Pedobacter</taxon>
    </lineage>
</organism>
<reference evidence="2 3" key="1">
    <citation type="submission" date="2016-08" db="EMBL/GenBank/DDBJ databases">
        <authorList>
            <person name="Seilhamer J.J."/>
        </authorList>
    </citation>
    <scope>NUCLEOTIDE SEQUENCE [LARGE SCALE GENOMIC DNA]</scope>
    <source>
        <strain evidence="2 3">DX4</strain>
    </source>
</reference>
<dbReference type="EMBL" id="CP017141">
    <property type="protein sequence ID" value="AOM79864.1"/>
    <property type="molecule type" value="Genomic_DNA"/>
</dbReference>
<dbReference type="KEGG" id="psty:BFS30_23485"/>
<feature type="transmembrane region" description="Helical" evidence="1">
    <location>
        <begin position="96"/>
        <end position="117"/>
    </location>
</feature>
<sequence length="129" mass="14700">MNLTVLDFLYTLIHLLIIGFNLFAWAFPAIRKLHLYGVAVTLGCWLILGIWYGIGYCPVTDWQWQVKEQLGEQNLPNSFVKYYADKLTGTSVNSTLIDGITAGSFLLSILISVYLNFFRRSSKLRTKSN</sequence>
<dbReference type="RefSeq" id="WP_069381526.1">
    <property type="nucleotide sequence ID" value="NZ_CP017141.1"/>
</dbReference>
<keyword evidence="1" id="KW-1133">Transmembrane helix</keyword>
<feature type="transmembrane region" description="Helical" evidence="1">
    <location>
        <begin position="6"/>
        <end position="26"/>
    </location>
</feature>
<evidence type="ECO:0000256" key="1">
    <source>
        <dbReference type="SAM" id="Phobius"/>
    </source>
</evidence>
<dbReference type="Proteomes" id="UP000094313">
    <property type="component" value="Chromosome"/>
</dbReference>
<evidence type="ECO:0000313" key="2">
    <source>
        <dbReference type="EMBL" id="AOM79864.1"/>
    </source>
</evidence>
<dbReference type="InterPro" id="IPR021218">
    <property type="entry name" value="DUF2784"/>
</dbReference>
<feature type="transmembrane region" description="Helical" evidence="1">
    <location>
        <begin position="33"/>
        <end position="54"/>
    </location>
</feature>
<accession>A0A1D7QMG8</accession>
<name>A0A1D7QMG8_9SPHI</name>
<evidence type="ECO:0000313" key="3">
    <source>
        <dbReference type="Proteomes" id="UP000094313"/>
    </source>
</evidence>
<protein>
    <recommendedName>
        <fullName evidence="4">DUF2784 domain-containing protein</fullName>
    </recommendedName>
</protein>
<dbReference type="OrthoDB" id="9813998at2"/>
<proteinExistence type="predicted"/>
<keyword evidence="3" id="KW-1185">Reference proteome</keyword>
<dbReference type="AlphaFoldDB" id="A0A1D7QMG8"/>
<keyword evidence="1" id="KW-0472">Membrane</keyword>